<evidence type="ECO:0000313" key="5">
    <source>
        <dbReference type="EMBL" id="MYL64845.1"/>
    </source>
</evidence>
<dbReference type="Pfam" id="PF13419">
    <property type="entry name" value="HAD_2"/>
    <property type="match status" value="1"/>
</dbReference>
<keyword evidence="3 5" id="KW-0378">Hydrolase</keyword>
<dbReference type="Gene3D" id="1.10.150.520">
    <property type="match status" value="1"/>
</dbReference>
<dbReference type="InterPro" id="IPR023214">
    <property type="entry name" value="HAD_sf"/>
</dbReference>
<organism evidence="5 6">
    <name type="scientific">Guptibacillus hwajinpoensis</name>
    <dbReference type="NCBI Taxonomy" id="208199"/>
    <lineage>
        <taxon>Bacteria</taxon>
        <taxon>Bacillati</taxon>
        <taxon>Bacillota</taxon>
        <taxon>Bacilli</taxon>
        <taxon>Bacillales</taxon>
        <taxon>Guptibacillaceae</taxon>
        <taxon>Guptibacillus</taxon>
    </lineage>
</organism>
<evidence type="ECO:0000256" key="3">
    <source>
        <dbReference type="ARBA" id="ARBA00022801"/>
    </source>
</evidence>
<dbReference type="GO" id="GO:0046872">
    <property type="term" value="F:metal ion binding"/>
    <property type="evidence" value="ECO:0007669"/>
    <property type="project" value="UniProtKB-KW"/>
</dbReference>
<dbReference type="InterPro" id="IPR006439">
    <property type="entry name" value="HAD-SF_hydro_IA"/>
</dbReference>
<dbReference type="Proteomes" id="UP000447833">
    <property type="component" value="Unassembled WGS sequence"/>
</dbReference>
<evidence type="ECO:0000313" key="6">
    <source>
        <dbReference type="Proteomes" id="UP000447833"/>
    </source>
</evidence>
<dbReference type="NCBIfam" id="TIGR01509">
    <property type="entry name" value="HAD-SF-IA-v3"/>
    <property type="match status" value="1"/>
</dbReference>
<name>A0A845F2C9_9BACL</name>
<dbReference type="InterPro" id="IPR036412">
    <property type="entry name" value="HAD-like_sf"/>
</dbReference>
<dbReference type="PANTHER" id="PTHR46470">
    <property type="entry name" value="N-ACYLNEURAMINATE-9-PHOSPHATASE"/>
    <property type="match status" value="1"/>
</dbReference>
<evidence type="ECO:0000256" key="4">
    <source>
        <dbReference type="ARBA" id="ARBA00022842"/>
    </source>
</evidence>
<reference evidence="5 6" key="1">
    <citation type="submission" date="2019-11" db="EMBL/GenBank/DDBJ databases">
        <title>Genome sequences of 17 halophilic strains isolated from different environments.</title>
        <authorList>
            <person name="Furrow R.E."/>
        </authorList>
    </citation>
    <scope>NUCLEOTIDE SEQUENCE [LARGE SCALE GENOMIC DNA]</scope>
    <source>
        <strain evidence="5 6">22506_14_FS</strain>
    </source>
</reference>
<keyword evidence="4" id="KW-0460">Magnesium</keyword>
<dbReference type="AlphaFoldDB" id="A0A845F2C9"/>
<dbReference type="Gene3D" id="3.40.50.1000">
    <property type="entry name" value="HAD superfamily/HAD-like"/>
    <property type="match status" value="1"/>
</dbReference>
<dbReference type="EMBL" id="WMEY01000005">
    <property type="protein sequence ID" value="MYL64845.1"/>
    <property type="molecule type" value="Genomic_DNA"/>
</dbReference>
<dbReference type="InterPro" id="IPR006549">
    <property type="entry name" value="HAD-SF_hydro_IIIA"/>
</dbReference>
<evidence type="ECO:0000256" key="2">
    <source>
        <dbReference type="ARBA" id="ARBA00022723"/>
    </source>
</evidence>
<proteinExistence type="predicted"/>
<evidence type="ECO:0000256" key="1">
    <source>
        <dbReference type="ARBA" id="ARBA00001946"/>
    </source>
</evidence>
<comment type="caution">
    <text evidence="5">The sequence shown here is derived from an EMBL/GenBank/DDBJ whole genome shotgun (WGS) entry which is preliminary data.</text>
</comment>
<protein>
    <submittedName>
        <fullName evidence="5">HAD-IA family hydrolase</fullName>
    </submittedName>
</protein>
<gene>
    <name evidence="5" type="ORF">GLW07_15915</name>
</gene>
<dbReference type="GO" id="GO:0016791">
    <property type="term" value="F:phosphatase activity"/>
    <property type="evidence" value="ECO:0007669"/>
    <property type="project" value="TreeGrafter"/>
</dbReference>
<dbReference type="PRINTS" id="PR00413">
    <property type="entry name" value="HADHALOGNASE"/>
</dbReference>
<comment type="cofactor">
    <cofactor evidence="1">
        <name>Mg(2+)</name>
        <dbReference type="ChEBI" id="CHEBI:18420"/>
    </cofactor>
</comment>
<dbReference type="NCBIfam" id="TIGR01662">
    <property type="entry name" value="HAD-SF-IIIA"/>
    <property type="match status" value="1"/>
</dbReference>
<dbReference type="SFLD" id="SFLDS00003">
    <property type="entry name" value="Haloacid_Dehalogenase"/>
    <property type="match status" value="1"/>
</dbReference>
<dbReference type="RefSeq" id="WP_160920253.1">
    <property type="nucleotide sequence ID" value="NZ_WMEY01000005.1"/>
</dbReference>
<dbReference type="SUPFAM" id="SSF56784">
    <property type="entry name" value="HAD-like"/>
    <property type="match status" value="1"/>
</dbReference>
<dbReference type="SFLD" id="SFLDG01129">
    <property type="entry name" value="C1.5:_HAD__Beta-PGM__Phosphata"/>
    <property type="match status" value="1"/>
</dbReference>
<sequence>MIKGILFDLDETLLNRKKSVESFICDQYNRYEPYLEGVEGDTYCSRFIELDNNGYTWKDRVYERLVEEYQLPLSSVELLDDYLLYFKQHCHPFPGMLEMLEALKKRNYKLGIITNGRTSFQLSNIRALGIEAYFDTIVISEKEGVKKPEKTIFRRALKRIGLEAHEAVFVGDHLINDIKGAKDVGMKAIWKKRDKETVETGVDYIYSLIDLLSIVEEWNANRNNTNQH</sequence>
<dbReference type="GO" id="GO:0044281">
    <property type="term" value="P:small molecule metabolic process"/>
    <property type="evidence" value="ECO:0007669"/>
    <property type="project" value="UniProtKB-ARBA"/>
</dbReference>
<dbReference type="NCBIfam" id="TIGR01549">
    <property type="entry name" value="HAD-SF-IA-v1"/>
    <property type="match status" value="1"/>
</dbReference>
<dbReference type="InterPro" id="IPR051400">
    <property type="entry name" value="HAD-like_hydrolase"/>
</dbReference>
<dbReference type="PANTHER" id="PTHR46470:SF2">
    <property type="entry name" value="GLYCERALDEHYDE 3-PHOSPHATE PHOSPHATASE"/>
    <property type="match status" value="1"/>
</dbReference>
<keyword evidence="2" id="KW-0479">Metal-binding</keyword>
<accession>A0A845F2C9</accession>
<dbReference type="InterPro" id="IPR041492">
    <property type="entry name" value="HAD_2"/>
</dbReference>